<evidence type="ECO:0000313" key="1">
    <source>
        <dbReference type="EnsemblMetazoa" id="GPPI040454-PA"/>
    </source>
</evidence>
<sequence length="140" mass="16519">MHMYCQELLEMEGGSMNILNDDVRRNLIRVPGTANISKMLFERKISIKIAFYTCYRDDLTECLQWVYPKIDSMHCLMLSAVSSSYAISKHLLNVTIIQHMEYNFKLSQQRWTLKRHREPPLKPRPPGTFINILKIKCKQL</sequence>
<protein>
    <submittedName>
        <fullName evidence="1">Uncharacterized protein</fullName>
    </submittedName>
</protein>
<organism evidence="1 2">
    <name type="scientific">Glossina palpalis gambiensis</name>
    <dbReference type="NCBI Taxonomy" id="67801"/>
    <lineage>
        <taxon>Eukaryota</taxon>
        <taxon>Metazoa</taxon>
        <taxon>Ecdysozoa</taxon>
        <taxon>Arthropoda</taxon>
        <taxon>Hexapoda</taxon>
        <taxon>Insecta</taxon>
        <taxon>Pterygota</taxon>
        <taxon>Neoptera</taxon>
        <taxon>Endopterygota</taxon>
        <taxon>Diptera</taxon>
        <taxon>Brachycera</taxon>
        <taxon>Muscomorpha</taxon>
        <taxon>Hippoboscoidea</taxon>
        <taxon>Glossinidae</taxon>
        <taxon>Glossina</taxon>
    </lineage>
</organism>
<evidence type="ECO:0000313" key="2">
    <source>
        <dbReference type="Proteomes" id="UP000092460"/>
    </source>
</evidence>
<dbReference type="EMBL" id="JXJN01020417">
    <property type="status" value="NOT_ANNOTATED_CDS"/>
    <property type="molecule type" value="Genomic_DNA"/>
</dbReference>
<name>A0A1B0BTZ0_9MUSC</name>
<proteinExistence type="predicted"/>
<keyword evidence="2" id="KW-1185">Reference proteome</keyword>
<dbReference type="Proteomes" id="UP000092460">
    <property type="component" value="Unassembled WGS sequence"/>
</dbReference>
<reference evidence="2" key="1">
    <citation type="submission" date="2015-01" db="EMBL/GenBank/DDBJ databases">
        <authorList>
            <person name="Aksoy S."/>
            <person name="Warren W."/>
            <person name="Wilson R.K."/>
        </authorList>
    </citation>
    <scope>NUCLEOTIDE SEQUENCE [LARGE SCALE GENOMIC DNA]</scope>
    <source>
        <strain evidence="2">IAEA</strain>
    </source>
</reference>
<dbReference type="VEuPathDB" id="VectorBase:GPPI040454"/>
<dbReference type="EnsemblMetazoa" id="GPPI040454-RA">
    <property type="protein sequence ID" value="GPPI040454-PA"/>
    <property type="gene ID" value="GPPI040454"/>
</dbReference>
<dbReference type="AlphaFoldDB" id="A0A1B0BTZ0"/>
<accession>A0A1B0BTZ0</accession>
<reference evidence="1" key="2">
    <citation type="submission" date="2020-05" db="UniProtKB">
        <authorList>
            <consortium name="EnsemblMetazoa"/>
        </authorList>
    </citation>
    <scope>IDENTIFICATION</scope>
    <source>
        <strain evidence="1">IAEA</strain>
    </source>
</reference>